<keyword evidence="6 10" id="KW-0798">TonB box</keyword>
<evidence type="ECO:0000259" key="13">
    <source>
        <dbReference type="Pfam" id="PF00593"/>
    </source>
</evidence>
<dbReference type="SUPFAM" id="SSF56935">
    <property type="entry name" value="Porins"/>
    <property type="match status" value="1"/>
</dbReference>
<proteinExistence type="inferred from homology"/>
<dbReference type="Pfam" id="PF07715">
    <property type="entry name" value="Plug"/>
    <property type="match status" value="1"/>
</dbReference>
<feature type="domain" description="TonB-dependent receptor-like beta-barrel" evidence="13">
    <location>
        <begin position="393"/>
        <end position="838"/>
    </location>
</feature>
<evidence type="ECO:0000256" key="5">
    <source>
        <dbReference type="ARBA" id="ARBA00022729"/>
    </source>
</evidence>
<dbReference type="InterPro" id="IPR010916">
    <property type="entry name" value="TonB_box_CS"/>
</dbReference>
<comment type="subcellular location">
    <subcellularLocation>
        <location evidence="1 9">Cell outer membrane</location>
        <topology evidence="1 9">Multi-pass membrane protein</topology>
    </subcellularLocation>
</comment>
<evidence type="ECO:0000256" key="4">
    <source>
        <dbReference type="ARBA" id="ARBA00022692"/>
    </source>
</evidence>
<evidence type="ECO:0000256" key="1">
    <source>
        <dbReference type="ARBA" id="ARBA00004571"/>
    </source>
</evidence>
<evidence type="ECO:0000256" key="12">
    <source>
        <dbReference type="SAM" id="SignalP"/>
    </source>
</evidence>
<accession>A0ABU1XT28</accession>
<evidence type="ECO:0000313" key="16">
    <source>
        <dbReference type="Proteomes" id="UP001256588"/>
    </source>
</evidence>
<keyword evidence="8 9" id="KW-0998">Cell outer membrane</keyword>
<evidence type="ECO:0000256" key="2">
    <source>
        <dbReference type="ARBA" id="ARBA00022448"/>
    </source>
</evidence>
<organism evidence="15 16">
    <name type="scientific">Luteimonas terrae</name>
    <dbReference type="NCBI Taxonomy" id="1530191"/>
    <lineage>
        <taxon>Bacteria</taxon>
        <taxon>Pseudomonadati</taxon>
        <taxon>Pseudomonadota</taxon>
        <taxon>Gammaproteobacteria</taxon>
        <taxon>Lysobacterales</taxon>
        <taxon>Lysobacteraceae</taxon>
        <taxon>Luteimonas</taxon>
    </lineage>
</organism>
<feature type="short sequence motif" description="TonB box" evidence="10">
    <location>
        <begin position="36"/>
        <end position="42"/>
    </location>
</feature>
<keyword evidence="5 12" id="KW-0732">Signal</keyword>
<protein>
    <submittedName>
        <fullName evidence="15">Iron complex outermembrane receptor protein</fullName>
    </submittedName>
</protein>
<dbReference type="InterPro" id="IPR036942">
    <property type="entry name" value="Beta-barrel_TonB_sf"/>
</dbReference>
<keyword evidence="2 9" id="KW-0813">Transport</keyword>
<evidence type="ECO:0000256" key="6">
    <source>
        <dbReference type="ARBA" id="ARBA00023077"/>
    </source>
</evidence>
<dbReference type="InterPro" id="IPR000531">
    <property type="entry name" value="Beta-barrel_TonB"/>
</dbReference>
<dbReference type="InterPro" id="IPR037066">
    <property type="entry name" value="Plug_dom_sf"/>
</dbReference>
<reference evidence="15 16" key="1">
    <citation type="submission" date="2023-07" db="EMBL/GenBank/DDBJ databases">
        <title>Sorghum-associated microbial communities from plants grown in Nebraska, USA.</title>
        <authorList>
            <person name="Schachtman D."/>
        </authorList>
    </citation>
    <scope>NUCLEOTIDE SEQUENCE [LARGE SCALE GENOMIC DNA]</scope>
    <source>
        <strain evidence="15 16">4099</strain>
    </source>
</reference>
<evidence type="ECO:0000313" key="15">
    <source>
        <dbReference type="EMBL" id="MDR7191917.1"/>
    </source>
</evidence>
<dbReference type="InterPro" id="IPR012910">
    <property type="entry name" value="Plug_dom"/>
</dbReference>
<dbReference type="PANTHER" id="PTHR47234">
    <property type="match status" value="1"/>
</dbReference>
<keyword evidence="16" id="KW-1185">Reference proteome</keyword>
<dbReference type="RefSeq" id="WP_310232710.1">
    <property type="nucleotide sequence ID" value="NZ_JAVDWO010000002.1"/>
</dbReference>
<comment type="caution">
    <text evidence="15">The sequence shown here is derived from an EMBL/GenBank/DDBJ whole genome shotgun (WGS) entry which is preliminary data.</text>
</comment>
<evidence type="ECO:0000256" key="9">
    <source>
        <dbReference type="PROSITE-ProRule" id="PRU01360"/>
    </source>
</evidence>
<name>A0ABU1XT28_9GAMM</name>
<evidence type="ECO:0000256" key="11">
    <source>
        <dbReference type="RuleBase" id="RU003357"/>
    </source>
</evidence>
<evidence type="ECO:0000259" key="14">
    <source>
        <dbReference type="Pfam" id="PF07715"/>
    </source>
</evidence>
<comment type="similarity">
    <text evidence="9 11">Belongs to the TonB-dependent receptor family.</text>
</comment>
<feature type="signal peptide" evidence="12">
    <location>
        <begin position="1"/>
        <end position="23"/>
    </location>
</feature>
<dbReference type="Pfam" id="PF00593">
    <property type="entry name" value="TonB_dep_Rec_b-barrel"/>
    <property type="match status" value="1"/>
</dbReference>
<feature type="chain" id="PRO_5045920496" evidence="12">
    <location>
        <begin position="24"/>
        <end position="876"/>
    </location>
</feature>
<gene>
    <name evidence="15" type="ORF">J2W68_000625</name>
</gene>
<dbReference type="InterPro" id="IPR039426">
    <property type="entry name" value="TonB-dep_rcpt-like"/>
</dbReference>
<evidence type="ECO:0000256" key="10">
    <source>
        <dbReference type="PROSITE-ProRule" id="PRU10143"/>
    </source>
</evidence>
<dbReference type="PROSITE" id="PS00430">
    <property type="entry name" value="TONB_DEPENDENT_REC_1"/>
    <property type="match status" value="1"/>
</dbReference>
<evidence type="ECO:0000256" key="3">
    <source>
        <dbReference type="ARBA" id="ARBA00022452"/>
    </source>
</evidence>
<dbReference type="Proteomes" id="UP001256588">
    <property type="component" value="Unassembled WGS sequence"/>
</dbReference>
<dbReference type="PROSITE" id="PS52016">
    <property type="entry name" value="TONB_DEPENDENT_REC_3"/>
    <property type="match status" value="1"/>
</dbReference>
<keyword evidence="4 9" id="KW-0812">Transmembrane</keyword>
<keyword evidence="15" id="KW-0675">Receptor</keyword>
<keyword evidence="7 9" id="KW-0472">Membrane</keyword>
<dbReference type="Gene3D" id="2.170.130.10">
    <property type="entry name" value="TonB-dependent receptor, plug domain"/>
    <property type="match status" value="1"/>
</dbReference>
<sequence>MLRSSRLAVAVLAALVVPVAVSAQTPAAGEARTLNTVTVTGSNIRRAEAEGSNPVQVIDAEELATSGKVTVADVLRSISANTGNASNETSNSGWASGSAGIGLRGLSQKNTLVLLNGRRLANYGFPANGLSDTFVNLNALPLVAVERIEVLKDGASAVYGSDAVAGVVNIITRQNFQGLEVGGSYGTSDEGGLDTRRARLVGGIGDLDTDGYNLLVSVEAYDRDRLDQNQRDLTASGIYSDLPGGRWNGWSAKGARFLVDGTSVPLLDAAGNCPEGMTLTPSAPIDGLAGDTCAINLAPYTTLIPSTERYQAFVNGTVRLSDDVDLFGEALVSQIRGASIFGSSPYFTLEGGRFALNAQTGLAEPVSNLLPAGNPYNPYGVPTQIEYTFFDLGQSLKTNRSDAFRILGGARGRGERFDWEFTGFFAKSTEEETVAGGFANRWPLAQSLADGSLNLHEPGATPSAVLDAIRLSTVREAQSSLHGFDFKFNGDLFQLPAGPVGFAAGIEARTESLTSRNPWQIDAGLQVRPAIAAVDGERDVAALYAEFNVPIVQGLELQLAGRGDDYSDFGSAFSPKAGIRWQALDTLLVRASASRGFRAPSLSENSASTNISYGTVVDPYDPDIAGSRQSPTFFTVGNTELDPERTKSYNVGFVVSPWADTSLSLDWYRIELDNLIGTNNSTTIVQNNDPADVIRDSRGKLVAVYNRYQNLSALKTSGLDAEFNQTFRTGAGDFSIASVYTHVLDYSRPQVVGGSLVDYAGSNLGPSLPRNKLTSRFGWSIGDIETALTWYRTGGYDQKASVAATAVQSRVDAYDQLDLYAGWSGIEGLTLYAKVDNILDEAPPHDASFPGIRAPYDFSQYDLRGRYFQVGFDYRF</sequence>
<feature type="domain" description="TonB-dependent receptor plug" evidence="14">
    <location>
        <begin position="51"/>
        <end position="167"/>
    </location>
</feature>
<dbReference type="Gene3D" id="2.40.170.20">
    <property type="entry name" value="TonB-dependent receptor, beta-barrel domain"/>
    <property type="match status" value="1"/>
</dbReference>
<evidence type="ECO:0000256" key="7">
    <source>
        <dbReference type="ARBA" id="ARBA00023136"/>
    </source>
</evidence>
<dbReference type="PANTHER" id="PTHR47234:SF2">
    <property type="entry name" value="TONB-DEPENDENT RECEPTOR"/>
    <property type="match status" value="1"/>
</dbReference>
<dbReference type="EMBL" id="JAVDWO010000002">
    <property type="protein sequence ID" value="MDR7191917.1"/>
    <property type="molecule type" value="Genomic_DNA"/>
</dbReference>
<evidence type="ECO:0000256" key="8">
    <source>
        <dbReference type="ARBA" id="ARBA00023237"/>
    </source>
</evidence>
<keyword evidence="3 9" id="KW-1134">Transmembrane beta strand</keyword>